<dbReference type="Pfam" id="PF16575">
    <property type="entry name" value="CLP1_P"/>
    <property type="match status" value="1"/>
</dbReference>
<evidence type="ECO:0000256" key="6">
    <source>
        <dbReference type="SAM" id="MobiDB-lite"/>
    </source>
</evidence>
<keyword evidence="11" id="KW-1185">Reference proteome</keyword>
<keyword evidence="5" id="KW-0539">Nucleus</keyword>
<dbReference type="GO" id="GO:0005524">
    <property type="term" value="F:ATP binding"/>
    <property type="evidence" value="ECO:0007669"/>
    <property type="project" value="UniProtKB-KW"/>
</dbReference>
<keyword evidence="3" id="KW-0547">Nucleotide-binding</keyword>
<dbReference type="Pfam" id="PF16573">
    <property type="entry name" value="CLP1_N"/>
    <property type="match status" value="1"/>
</dbReference>
<dbReference type="InterPro" id="IPR038239">
    <property type="entry name" value="Clp1_N_sf"/>
</dbReference>
<dbReference type="FunFam" id="2.60.120.1030:FF:000001">
    <property type="entry name" value="Protein CLP1 homolog 5"/>
    <property type="match status" value="1"/>
</dbReference>
<evidence type="ECO:0000259" key="9">
    <source>
        <dbReference type="Pfam" id="PF16575"/>
    </source>
</evidence>
<dbReference type="EMBL" id="JBHFFA010000006">
    <property type="protein sequence ID" value="KAL2621107.1"/>
    <property type="molecule type" value="Genomic_DNA"/>
</dbReference>
<feature type="domain" description="Clp1 P-loop" evidence="9">
    <location>
        <begin position="127"/>
        <end position="179"/>
    </location>
</feature>
<feature type="domain" description="Clp1 N-terminal" evidence="8">
    <location>
        <begin position="24"/>
        <end position="95"/>
    </location>
</feature>
<comment type="caution">
    <text evidence="10">The sequence shown here is derived from an EMBL/GenBank/DDBJ whole genome shotgun (WGS) entry which is preliminary data.</text>
</comment>
<organism evidence="10 11">
    <name type="scientific">Riccia fluitans</name>
    <dbReference type="NCBI Taxonomy" id="41844"/>
    <lineage>
        <taxon>Eukaryota</taxon>
        <taxon>Viridiplantae</taxon>
        <taxon>Streptophyta</taxon>
        <taxon>Embryophyta</taxon>
        <taxon>Marchantiophyta</taxon>
        <taxon>Marchantiopsida</taxon>
        <taxon>Marchantiidae</taxon>
        <taxon>Marchantiales</taxon>
        <taxon>Ricciaceae</taxon>
        <taxon>Riccia</taxon>
    </lineage>
</organism>
<keyword evidence="7" id="KW-0472">Membrane</keyword>
<dbReference type="InterPro" id="IPR032319">
    <property type="entry name" value="CLP1_P"/>
</dbReference>
<evidence type="ECO:0000256" key="1">
    <source>
        <dbReference type="ARBA" id="ARBA00004123"/>
    </source>
</evidence>
<evidence type="ECO:0000313" key="10">
    <source>
        <dbReference type="EMBL" id="KAL2621107.1"/>
    </source>
</evidence>
<sequence>MASAGGAGGGGAASGESNTKRYRLQKESELRVEVGWEAPLKVQLLSGTAEIFGTELPPAVSITFPPAHKIAIFTWNGATVELDGAAEVAYVADEARCGYVWPLVEDGRLECPLIPKREYPSKYLCVNTDLRRVLMKELARTLESQFAANPDARAAGMLINTKGWVEGVYEFLLQAINTFMQTKYRFRSRVLKTKEYFNGPANDLSPHSCDANFTDFQVYRIGGGPQAPRPDLPIGVEPSADLTCGLSRFKCQRSRAAALEVAPTFNFFCLLFSLIFSFVLFSIFWLFSKICPVLLGIRRRPVIAACVTYLFWS</sequence>
<evidence type="ECO:0000256" key="5">
    <source>
        <dbReference type="ARBA" id="ARBA00023242"/>
    </source>
</evidence>
<dbReference type="GO" id="GO:0005634">
    <property type="term" value="C:nucleus"/>
    <property type="evidence" value="ECO:0007669"/>
    <property type="project" value="UniProtKB-SubCell"/>
</dbReference>
<dbReference type="Gene3D" id="2.60.120.1030">
    <property type="entry name" value="Clp1, DNA binding domain"/>
    <property type="match status" value="1"/>
</dbReference>
<dbReference type="Gene3D" id="3.40.50.300">
    <property type="entry name" value="P-loop containing nucleotide triphosphate hydrolases"/>
    <property type="match status" value="1"/>
</dbReference>
<comment type="subcellular location">
    <subcellularLocation>
        <location evidence="1">Nucleus</location>
    </subcellularLocation>
</comment>
<dbReference type="InterPro" id="IPR032324">
    <property type="entry name" value="Clp1_N"/>
</dbReference>
<evidence type="ECO:0000259" key="8">
    <source>
        <dbReference type="Pfam" id="PF16573"/>
    </source>
</evidence>
<accession>A0ABD1Y663</accession>
<name>A0ABD1Y663_9MARC</name>
<evidence type="ECO:0000256" key="4">
    <source>
        <dbReference type="ARBA" id="ARBA00022840"/>
    </source>
</evidence>
<evidence type="ECO:0000256" key="2">
    <source>
        <dbReference type="ARBA" id="ARBA00022664"/>
    </source>
</evidence>
<dbReference type="Proteomes" id="UP001605036">
    <property type="component" value="Unassembled WGS sequence"/>
</dbReference>
<feature type="compositionally biased region" description="Gly residues" evidence="6">
    <location>
        <begin position="1"/>
        <end position="13"/>
    </location>
</feature>
<evidence type="ECO:0000313" key="11">
    <source>
        <dbReference type="Proteomes" id="UP001605036"/>
    </source>
</evidence>
<keyword evidence="2" id="KW-0507">mRNA processing</keyword>
<keyword evidence="7" id="KW-1133">Transmembrane helix</keyword>
<proteinExistence type="predicted"/>
<dbReference type="InterPro" id="IPR045116">
    <property type="entry name" value="Clp1/Grc3"/>
</dbReference>
<dbReference type="InterPro" id="IPR027417">
    <property type="entry name" value="P-loop_NTPase"/>
</dbReference>
<gene>
    <name evidence="10" type="ORF">R1flu_001312</name>
</gene>
<protein>
    <submittedName>
        <fullName evidence="10">Uncharacterized protein</fullName>
    </submittedName>
</protein>
<reference evidence="10 11" key="1">
    <citation type="submission" date="2024-09" db="EMBL/GenBank/DDBJ databases">
        <title>Chromosome-scale assembly of Riccia fluitans.</title>
        <authorList>
            <person name="Paukszto L."/>
            <person name="Sawicki J."/>
            <person name="Karawczyk K."/>
            <person name="Piernik-Szablinska J."/>
            <person name="Szczecinska M."/>
            <person name="Mazdziarz M."/>
        </authorList>
    </citation>
    <scope>NUCLEOTIDE SEQUENCE [LARGE SCALE GENOMIC DNA]</scope>
    <source>
        <strain evidence="10">Rf_01</strain>
        <tissue evidence="10">Aerial parts of the thallus</tissue>
    </source>
</reference>
<dbReference type="PANTHER" id="PTHR12755">
    <property type="entry name" value="CLEAVAGE/POLYADENYLATION FACTOR IA SUBUNIT CLP1P"/>
    <property type="match status" value="1"/>
</dbReference>
<dbReference type="AlphaFoldDB" id="A0ABD1Y663"/>
<keyword evidence="4" id="KW-0067">ATP-binding</keyword>
<evidence type="ECO:0000256" key="7">
    <source>
        <dbReference type="SAM" id="Phobius"/>
    </source>
</evidence>
<keyword evidence="7" id="KW-0812">Transmembrane</keyword>
<dbReference type="GO" id="GO:0006397">
    <property type="term" value="P:mRNA processing"/>
    <property type="evidence" value="ECO:0007669"/>
    <property type="project" value="UniProtKB-KW"/>
</dbReference>
<dbReference type="PANTHER" id="PTHR12755:SF6">
    <property type="entry name" value="POLYRIBONUCLEOTIDE 5'-HYDROXYL-KINASE CLP1"/>
    <property type="match status" value="1"/>
</dbReference>
<evidence type="ECO:0000256" key="3">
    <source>
        <dbReference type="ARBA" id="ARBA00022741"/>
    </source>
</evidence>
<feature type="region of interest" description="Disordered" evidence="6">
    <location>
        <begin position="1"/>
        <end position="20"/>
    </location>
</feature>
<feature type="transmembrane region" description="Helical" evidence="7">
    <location>
        <begin position="265"/>
        <end position="287"/>
    </location>
</feature>